<feature type="transmembrane region" description="Helical" evidence="2">
    <location>
        <begin position="119"/>
        <end position="140"/>
    </location>
</feature>
<protein>
    <recommendedName>
        <fullName evidence="5">YitT family protein</fullName>
    </recommendedName>
</protein>
<dbReference type="eggNOG" id="COG2364">
    <property type="taxonomic scope" value="Bacteria"/>
</dbReference>
<evidence type="ECO:0000256" key="1">
    <source>
        <dbReference type="SAM" id="MobiDB-lite"/>
    </source>
</evidence>
<reference evidence="3 4" key="1">
    <citation type="submission" date="2013-04" db="EMBL/GenBank/DDBJ databases">
        <title>The Genome Sequence of Sutterella wadsworthensis HGA0223.</title>
        <authorList>
            <consortium name="The Broad Institute Genomics Platform"/>
            <person name="Earl A."/>
            <person name="Ward D."/>
            <person name="Feldgarden M."/>
            <person name="Gevers D."/>
            <person name="Schmidt T.M."/>
            <person name="Dover J."/>
            <person name="Dai D."/>
            <person name="Walker B."/>
            <person name="Young S."/>
            <person name="Zeng Q."/>
            <person name="Gargeya S."/>
            <person name="Fitzgerald M."/>
            <person name="Haas B."/>
            <person name="Abouelleil A."/>
            <person name="Allen A.W."/>
            <person name="Alvarado L."/>
            <person name="Arachchi H.M."/>
            <person name="Berlin A.M."/>
            <person name="Chapman S.B."/>
            <person name="Gainer-Dewar J."/>
            <person name="Goldberg J."/>
            <person name="Griggs A."/>
            <person name="Gujja S."/>
            <person name="Hansen M."/>
            <person name="Howarth C."/>
            <person name="Imamovic A."/>
            <person name="Ireland A."/>
            <person name="Larimer J."/>
            <person name="McCowan C."/>
            <person name="Murphy C."/>
            <person name="Pearson M."/>
            <person name="Poon T.W."/>
            <person name="Priest M."/>
            <person name="Roberts A."/>
            <person name="Saif S."/>
            <person name="Shea T."/>
            <person name="Sisk P."/>
            <person name="Sykes S."/>
            <person name="Wortman J."/>
            <person name="Nusbaum C."/>
            <person name="Birren B."/>
        </authorList>
    </citation>
    <scope>NUCLEOTIDE SEQUENCE [LARGE SCALE GENOMIC DNA]</scope>
    <source>
        <strain evidence="3 4">HGA0223</strain>
    </source>
</reference>
<keyword evidence="4" id="KW-1185">Reference proteome</keyword>
<feature type="transmembrane region" description="Helical" evidence="2">
    <location>
        <begin position="200"/>
        <end position="218"/>
    </location>
</feature>
<dbReference type="PATRIC" id="fig|1203554.3.peg.742"/>
<evidence type="ECO:0000256" key="2">
    <source>
        <dbReference type="SAM" id="Phobius"/>
    </source>
</evidence>
<dbReference type="PANTHER" id="PTHR40078">
    <property type="entry name" value="INTEGRAL MEMBRANE PROTEIN-RELATED"/>
    <property type="match status" value="1"/>
</dbReference>
<comment type="caution">
    <text evidence="3">The sequence shown here is derived from an EMBL/GenBank/DDBJ whole genome shotgun (WGS) entry which is preliminary data.</text>
</comment>
<feature type="transmembrane region" description="Helical" evidence="2">
    <location>
        <begin position="172"/>
        <end position="194"/>
    </location>
</feature>
<proteinExistence type="predicted"/>
<keyword evidence="2" id="KW-0812">Transmembrane</keyword>
<dbReference type="InterPro" id="IPR038750">
    <property type="entry name" value="YczE/YyaS-like"/>
</dbReference>
<feature type="region of interest" description="Disordered" evidence="1">
    <location>
        <begin position="234"/>
        <end position="269"/>
    </location>
</feature>
<organism evidence="3 4">
    <name type="scientific">Sutterella wadsworthensis HGA0223</name>
    <dbReference type="NCBI Taxonomy" id="1203554"/>
    <lineage>
        <taxon>Bacteria</taxon>
        <taxon>Pseudomonadati</taxon>
        <taxon>Pseudomonadota</taxon>
        <taxon>Betaproteobacteria</taxon>
        <taxon>Burkholderiales</taxon>
        <taxon>Sutterellaceae</taxon>
        <taxon>Sutterella</taxon>
    </lineage>
</organism>
<gene>
    <name evidence="3" type="ORF">HMPREF1476_00747</name>
</gene>
<sequence>MPPVPRQTPVGSSRRFAHLSLRLLLLLIGMFTAALGVVLTTVADLGTTPISTVPYVFTVLTGYSFGTTTFFVNIFLVAGQVLLLRRRFSLWNLLQIPTVLIFGICIDLAMAIVSPHAPAGWWTGLLMSISGNFVLALGIVMQIRSKTIVQPGEGFVLAAAAVTRKSFGSVKIVNDVTLSLIAAGIGFVCAGELIGVREGTVLSAVLVGLFAKLIVKFVDRLGVFVQAGAAAIQEPQPPQPHESAITAIQTSEETNDQLTDERSSVQNRQ</sequence>
<name>S3BHR0_9BURK</name>
<dbReference type="Pfam" id="PF19700">
    <property type="entry name" value="DUF6198"/>
    <property type="match status" value="1"/>
</dbReference>
<accession>S3BHR0</accession>
<evidence type="ECO:0008006" key="5">
    <source>
        <dbReference type="Google" id="ProtNLM"/>
    </source>
</evidence>
<dbReference type="HOGENOM" id="CLU_083843_2_0_4"/>
<dbReference type="EMBL" id="ATCF01000012">
    <property type="protein sequence ID" value="EPD99941.1"/>
    <property type="molecule type" value="Genomic_DNA"/>
</dbReference>
<keyword evidence="2" id="KW-0472">Membrane</keyword>
<dbReference type="PANTHER" id="PTHR40078:SF1">
    <property type="entry name" value="INTEGRAL MEMBRANE PROTEIN"/>
    <property type="match status" value="1"/>
</dbReference>
<feature type="transmembrane region" description="Helical" evidence="2">
    <location>
        <begin position="90"/>
        <end position="113"/>
    </location>
</feature>
<evidence type="ECO:0000313" key="4">
    <source>
        <dbReference type="Proteomes" id="UP000014400"/>
    </source>
</evidence>
<dbReference type="AlphaFoldDB" id="S3BHR0"/>
<feature type="transmembrane region" description="Helical" evidence="2">
    <location>
        <begin position="21"/>
        <end position="43"/>
    </location>
</feature>
<evidence type="ECO:0000313" key="3">
    <source>
        <dbReference type="EMBL" id="EPD99941.1"/>
    </source>
</evidence>
<dbReference type="STRING" id="1203554.HMPREF1476_00747"/>
<dbReference type="Proteomes" id="UP000014400">
    <property type="component" value="Unassembled WGS sequence"/>
</dbReference>
<feature type="transmembrane region" description="Helical" evidence="2">
    <location>
        <begin position="55"/>
        <end position="78"/>
    </location>
</feature>
<keyword evidence="2" id="KW-1133">Transmembrane helix</keyword>
<dbReference type="RefSeq" id="WP_016474087.1">
    <property type="nucleotide sequence ID" value="NZ_KE150480.1"/>
</dbReference>